<comment type="caution">
    <text evidence="2">The sequence shown here is derived from an EMBL/GenBank/DDBJ whole genome shotgun (WGS) entry which is preliminary data.</text>
</comment>
<feature type="domain" description="Na+-translocating membrane potential-generating system MpsC" evidence="1">
    <location>
        <begin position="6"/>
        <end position="106"/>
    </location>
</feature>
<dbReference type="EMBL" id="QGTW01000001">
    <property type="protein sequence ID" value="PWW32198.1"/>
    <property type="molecule type" value="Genomic_DNA"/>
</dbReference>
<reference evidence="2 3" key="1">
    <citation type="submission" date="2018-05" db="EMBL/GenBank/DDBJ databases">
        <title>Freshwater and sediment microbial communities from various areas in North America, analyzing microbe dynamics in response to fracking.</title>
        <authorList>
            <person name="Lamendella R."/>
        </authorList>
    </citation>
    <scope>NUCLEOTIDE SEQUENCE [LARGE SCALE GENOMIC DNA]</scope>
    <source>
        <strain evidence="2 3">15_TX</strain>
    </source>
</reference>
<accession>A0A2V3A6I1</accession>
<evidence type="ECO:0000313" key="3">
    <source>
        <dbReference type="Proteomes" id="UP000247150"/>
    </source>
</evidence>
<dbReference type="Proteomes" id="UP000247150">
    <property type="component" value="Unassembled WGS sequence"/>
</dbReference>
<evidence type="ECO:0000259" key="1">
    <source>
        <dbReference type="Pfam" id="PF10057"/>
    </source>
</evidence>
<dbReference type="OrthoDB" id="2677857at2"/>
<evidence type="ECO:0000313" key="2">
    <source>
        <dbReference type="EMBL" id="PWW32198.1"/>
    </source>
</evidence>
<organism evidence="2 3">
    <name type="scientific">Cytobacillus oceanisediminis</name>
    <dbReference type="NCBI Taxonomy" id="665099"/>
    <lineage>
        <taxon>Bacteria</taxon>
        <taxon>Bacillati</taxon>
        <taxon>Bacillota</taxon>
        <taxon>Bacilli</taxon>
        <taxon>Bacillales</taxon>
        <taxon>Bacillaceae</taxon>
        <taxon>Cytobacillus</taxon>
    </lineage>
</organism>
<sequence length="225" mass="25961">METVVLEKEINSYMGRLLREKFGRGPGNIFCSVSDSLIAIYITGFLTPIEKSLMEHQKIDYIQRTRDLLMENLKGEIQSQFEAYIKKEVKEIYYDWNLDGQTGMVLALISGLDSNKNNYKDSKKVNGVIDQVSIEAEKSPDVIYSAKIDDRKLIVVRKGILVSIERELIKLGYEETLRIAKRNQEKRLIGEHISALESYLNKGVADYFIDWDFDGDKSYILFILK</sequence>
<dbReference type="RefSeq" id="WP_110063160.1">
    <property type="nucleotide sequence ID" value="NZ_QGTW01000001.1"/>
</dbReference>
<gene>
    <name evidence="2" type="ORF">DFO73_101461</name>
</gene>
<name>A0A2V3A6I1_9BACI</name>
<protein>
    <submittedName>
        <fullName evidence="2">Uncharacterized protein YbcI</fullName>
    </submittedName>
</protein>
<dbReference type="AlphaFoldDB" id="A0A2V3A6I1"/>
<feature type="domain" description="Na+-translocating membrane potential-generating system MpsC" evidence="1">
    <location>
        <begin position="145"/>
        <end position="225"/>
    </location>
</feature>
<proteinExistence type="predicted"/>
<dbReference type="Pfam" id="PF10057">
    <property type="entry name" value="MpsC"/>
    <property type="match status" value="2"/>
</dbReference>
<dbReference type="InterPro" id="IPR018745">
    <property type="entry name" value="MpsC"/>
</dbReference>